<organism evidence="1 2">
    <name type="scientific">Sphingobium xenophagum</name>
    <dbReference type="NCBI Taxonomy" id="121428"/>
    <lineage>
        <taxon>Bacteria</taxon>
        <taxon>Pseudomonadati</taxon>
        <taxon>Pseudomonadota</taxon>
        <taxon>Alphaproteobacteria</taxon>
        <taxon>Sphingomonadales</taxon>
        <taxon>Sphingomonadaceae</taxon>
        <taxon>Sphingobium</taxon>
    </lineage>
</organism>
<evidence type="ECO:0000313" key="2">
    <source>
        <dbReference type="Proteomes" id="UP001267638"/>
    </source>
</evidence>
<protein>
    <submittedName>
        <fullName evidence="1">Uncharacterized protein</fullName>
    </submittedName>
</protein>
<dbReference type="InterPro" id="IPR029032">
    <property type="entry name" value="AhpD-like"/>
</dbReference>
<dbReference type="Proteomes" id="UP001267638">
    <property type="component" value="Unassembled WGS sequence"/>
</dbReference>
<dbReference type="RefSeq" id="WP_310222696.1">
    <property type="nucleotide sequence ID" value="NZ_JAVDWV010000005.1"/>
</dbReference>
<sequence length="131" mass="14129">MAFIDFAQPMAGAPLSVCLPMADMAEAATLDPLEWQVAALALSDRLSTLRRPGSWDKWSALIFGPRPSPVLASERLEALRRLSVEAWHRGYAVTPSALADAQEAGFTADQLELLLASISAGRSARGRKVRP</sequence>
<dbReference type="EMBL" id="JAVDWV010000005">
    <property type="protein sequence ID" value="MDR7154414.1"/>
    <property type="molecule type" value="Genomic_DNA"/>
</dbReference>
<accession>A0ABU1WYQ6</accession>
<gene>
    <name evidence="1" type="ORF">J2W40_001226</name>
</gene>
<keyword evidence="2" id="KW-1185">Reference proteome</keyword>
<comment type="caution">
    <text evidence="1">The sequence shown here is derived from an EMBL/GenBank/DDBJ whole genome shotgun (WGS) entry which is preliminary data.</text>
</comment>
<evidence type="ECO:0000313" key="1">
    <source>
        <dbReference type="EMBL" id="MDR7154414.1"/>
    </source>
</evidence>
<dbReference type="SUPFAM" id="SSF69118">
    <property type="entry name" value="AhpD-like"/>
    <property type="match status" value="1"/>
</dbReference>
<proteinExistence type="predicted"/>
<reference evidence="1 2" key="1">
    <citation type="submission" date="2023-07" db="EMBL/GenBank/DDBJ databases">
        <title>Sorghum-associated microbial communities from plants grown in Nebraska, USA.</title>
        <authorList>
            <person name="Schachtman D."/>
        </authorList>
    </citation>
    <scope>NUCLEOTIDE SEQUENCE [LARGE SCALE GENOMIC DNA]</scope>
    <source>
        <strain evidence="1 2">4256</strain>
    </source>
</reference>
<name>A0ABU1WYQ6_SPHXE</name>